<name>A6JLF5_RAT</name>
<dbReference type="EMBL" id="CH473989">
    <property type="protein sequence ID" value="EDM10720.1"/>
    <property type="molecule type" value="Genomic_DNA"/>
</dbReference>
<feature type="region of interest" description="Disordered" evidence="1">
    <location>
        <begin position="18"/>
        <end position="52"/>
    </location>
</feature>
<feature type="compositionally biased region" description="Polar residues" evidence="1">
    <location>
        <begin position="43"/>
        <end position="52"/>
    </location>
</feature>
<dbReference type="AlphaFoldDB" id="A6JLF5"/>
<organism evidence="3 4">
    <name type="scientific">Rattus norvegicus</name>
    <name type="common">Rat</name>
    <dbReference type="NCBI Taxonomy" id="10116"/>
    <lineage>
        <taxon>Eukaryota</taxon>
        <taxon>Metazoa</taxon>
        <taxon>Chordata</taxon>
        <taxon>Craniata</taxon>
        <taxon>Vertebrata</taxon>
        <taxon>Euteleostomi</taxon>
        <taxon>Mammalia</taxon>
        <taxon>Eutheria</taxon>
        <taxon>Euarchontoglires</taxon>
        <taxon>Glires</taxon>
        <taxon>Rodentia</taxon>
        <taxon>Myomorpha</taxon>
        <taxon>Muroidea</taxon>
        <taxon>Muridae</taxon>
        <taxon>Murinae</taxon>
        <taxon>Rattus</taxon>
    </lineage>
</organism>
<gene>
    <name evidence="3" type="ORF">rCG_63604</name>
</gene>
<reference evidence="4" key="1">
    <citation type="submission" date="2005-09" db="EMBL/GenBank/DDBJ databases">
        <authorList>
            <person name="Mural R.J."/>
            <person name="Li P.W."/>
            <person name="Adams M.D."/>
            <person name="Amanatides P.G."/>
            <person name="Baden-Tillson H."/>
            <person name="Barnstead M."/>
            <person name="Chin S.H."/>
            <person name="Dew I."/>
            <person name="Evans C.A."/>
            <person name="Ferriera S."/>
            <person name="Flanigan M."/>
            <person name="Fosler C."/>
            <person name="Glodek A."/>
            <person name="Gu Z."/>
            <person name="Holt R.A."/>
            <person name="Jennings D."/>
            <person name="Kraft C.L."/>
            <person name="Lu F."/>
            <person name="Nguyen T."/>
            <person name="Nusskern D.R."/>
            <person name="Pfannkoch C.M."/>
            <person name="Sitter C."/>
            <person name="Sutton G.G."/>
            <person name="Venter J.C."/>
            <person name="Wang Z."/>
            <person name="Woodage T."/>
            <person name="Zheng X.H."/>
            <person name="Zhong F."/>
        </authorList>
    </citation>
    <scope>NUCLEOTIDE SEQUENCE [LARGE SCALE GENOMIC DNA]</scope>
    <source>
        <strain>BN</strain>
        <strain evidence="4">Sprague-Dawley</strain>
    </source>
</reference>
<keyword evidence="2" id="KW-0732">Signal</keyword>
<dbReference type="Proteomes" id="UP000234681">
    <property type="component" value="Chromosome 11"/>
</dbReference>
<evidence type="ECO:0000256" key="1">
    <source>
        <dbReference type="SAM" id="MobiDB-lite"/>
    </source>
</evidence>
<evidence type="ECO:0000256" key="2">
    <source>
        <dbReference type="SAM" id="SignalP"/>
    </source>
</evidence>
<evidence type="ECO:0000313" key="4">
    <source>
        <dbReference type="Proteomes" id="UP000234681"/>
    </source>
</evidence>
<proteinExistence type="predicted"/>
<feature type="chain" id="PRO_5039949836" evidence="2">
    <location>
        <begin position="21"/>
        <end position="71"/>
    </location>
</feature>
<evidence type="ECO:0000313" key="3">
    <source>
        <dbReference type="EMBL" id="EDM10720.1"/>
    </source>
</evidence>
<sequence length="71" mass="7230">MGTASLVLLAGASWVPPVASGEPRSLGEGELDPGDLSVRALTPTPTRRSCSSLGTLTQARASVWLVGGRPD</sequence>
<protein>
    <submittedName>
        <fullName evidence="3">RCG63604</fullName>
    </submittedName>
</protein>
<feature type="signal peptide" evidence="2">
    <location>
        <begin position="1"/>
        <end position="20"/>
    </location>
</feature>
<accession>A6JLF5</accession>